<evidence type="ECO:0000259" key="6">
    <source>
        <dbReference type="Pfam" id="PF00685"/>
    </source>
</evidence>
<evidence type="ECO:0000256" key="5">
    <source>
        <dbReference type="RuleBase" id="RU361155"/>
    </source>
</evidence>
<name>V9KUZ1_CALMI</name>
<evidence type="ECO:0000313" key="7">
    <source>
        <dbReference type="EMBL" id="AFP02406.1"/>
    </source>
</evidence>
<dbReference type="PANTHER" id="PTHR11783">
    <property type="entry name" value="SULFOTRANSFERASE SULT"/>
    <property type="match status" value="1"/>
</dbReference>
<evidence type="ECO:0000256" key="2">
    <source>
        <dbReference type="ARBA" id="ARBA00005771"/>
    </source>
</evidence>
<keyword evidence="4 5" id="KW-0808">Transferase</keyword>
<dbReference type="AlphaFoldDB" id="V9KUZ1"/>
<keyword evidence="3" id="KW-0963">Cytoplasm</keyword>
<comment type="subcellular location">
    <subcellularLocation>
        <location evidence="1">Cytoplasm</location>
    </subcellularLocation>
</comment>
<dbReference type="Pfam" id="PF00685">
    <property type="entry name" value="Sulfotransfer_1"/>
    <property type="match status" value="1"/>
</dbReference>
<accession>V9KUZ1</accession>
<evidence type="ECO:0000256" key="3">
    <source>
        <dbReference type="ARBA" id="ARBA00022490"/>
    </source>
</evidence>
<evidence type="ECO:0000256" key="1">
    <source>
        <dbReference type="ARBA" id="ARBA00004496"/>
    </source>
</evidence>
<dbReference type="FunFam" id="3.40.50.300:FF:000433">
    <property type="entry name" value="Estrogen sulfotransferase"/>
    <property type="match status" value="1"/>
</dbReference>
<feature type="domain" description="Sulfotransferase" evidence="6">
    <location>
        <begin position="31"/>
        <end position="275"/>
    </location>
</feature>
<dbReference type="Gene3D" id="3.40.50.300">
    <property type="entry name" value="P-loop containing nucleotide triphosphate hydrolases"/>
    <property type="match status" value="1"/>
</dbReference>
<organism evidence="7">
    <name type="scientific">Callorhinchus milii</name>
    <name type="common">Ghost shark</name>
    <dbReference type="NCBI Taxonomy" id="7868"/>
    <lineage>
        <taxon>Eukaryota</taxon>
        <taxon>Metazoa</taxon>
        <taxon>Chordata</taxon>
        <taxon>Craniata</taxon>
        <taxon>Vertebrata</taxon>
        <taxon>Chondrichthyes</taxon>
        <taxon>Holocephali</taxon>
        <taxon>Chimaeriformes</taxon>
        <taxon>Callorhinchidae</taxon>
        <taxon>Callorhinchus</taxon>
    </lineage>
</organism>
<evidence type="ECO:0000256" key="4">
    <source>
        <dbReference type="ARBA" id="ARBA00022679"/>
    </source>
</evidence>
<sequence length="282" mass="33446">MNFSYEELPLPAEIHSEEQMRYLREEFQVRDDDVFIVTYPKSGTTWMQEVVSLIFSNGDLTPVQTIPSFDRVPWLEQIRSKSMLETRASPRLITSHLLYRLMPKSFYTSRAKVIYVIRNPKDVLVSSFYYHGMASFVENPGTFDEFFQKFLEGKVMFGSWFDHVNSWWAIKDNEKIIHVSYEEMLEDMRGVLLKLSDFLGKKLSEEIIEVIVSQTKFCNMKQNKMSNYSLVPETLMNQKKSQFFRKGICSDWKNNFTVAHAERFDLVFKQRMKEMNLKLYDN</sequence>
<dbReference type="EMBL" id="JW869888">
    <property type="protein sequence ID" value="AFP02406.1"/>
    <property type="molecule type" value="mRNA"/>
</dbReference>
<comment type="similarity">
    <text evidence="2 5">Belongs to the sulfotransferase 1 family.</text>
</comment>
<proteinExistence type="evidence at transcript level"/>
<dbReference type="GO" id="GO:0005737">
    <property type="term" value="C:cytoplasm"/>
    <property type="evidence" value="ECO:0007669"/>
    <property type="project" value="UniProtKB-SubCell"/>
</dbReference>
<dbReference type="GO" id="GO:0008146">
    <property type="term" value="F:sulfotransferase activity"/>
    <property type="evidence" value="ECO:0007669"/>
    <property type="project" value="InterPro"/>
</dbReference>
<protein>
    <recommendedName>
        <fullName evidence="5">Sulfotransferase</fullName>
        <ecNumber evidence="5">2.8.2.-</ecNumber>
    </recommendedName>
</protein>
<reference evidence="7" key="1">
    <citation type="journal article" date="2014" name="Nature">
        <title>Elephant shark genome provides unique insights into gnathostome evolution.</title>
        <authorList>
            <consortium name="International Elephant Shark Genome Sequencing Consortium"/>
            <person name="Venkatesh B."/>
            <person name="Lee A.P."/>
            <person name="Ravi V."/>
            <person name="Maurya A.K."/>
            <person name="Lian M.M."/>
            <person name="Swann J.B."/>
            <person name="Ohta Y."/>
            <person name="Flajnik M.F."/>
            <person name="Sutoh Y."/>
            <person name="Kasahara M."/>
            <person name="Hoon S."/>
            <person name="Gangu V."/>
            <person name="Roy S.W."/>
            <person name="Irimia M."/>
            <person name="Korzh V."/>
            <person name="Kondrychyn I."/>
            <person name="Lim Z.W."/>
            <person name="Tay B.H."/>
            <person name="Tohari S."/>
            <person name="Kong K.W."/>
            <person name="Ho S."/>
            <person name="Lorente-Galdos B."/>
            <person name="Quilez J."/>
            <person name="Marques-Bonet T."/>
            <person name="Raney B.J."/>
            <person name="Ingham P.W."/>
            <person name="Tay A."/>
            <person name="Hillier L.W."/>
            <person name="Minx P."/>
            <person name="Boehm T."/>
            <person name="Wilson R.K."/>
            <person name="Brenner S."/>
            <person name="Warren W.C."/>
        </authorList>
    </citation>
    <scope>NUCLEOTIDE SEQUENCE</scope>
    <source>
        <tissue evidence="7">Gills</tissue>
    </source>
</reference>
<dbReference type="SUPFAM" id="SSF52540">
    <property type="entry name" value="P-loop containing nucleoside triphosphate hydrolases"/>
    <property type="match status" value="1"/>
</dbReference>
<dbReference type="EC" id="2.8.2.-" evidence="5"/>
<dbReference type="InterPro" id="IPR000863">
    <property type="entry name" value="Sulfotransferase_dom"/>
</dbReference>
<dbReference type="InterPro" id="IPR027417">
    <property type="entry name" value="P-loop_NTPase"/>
</dbReference>